<sequence>MLEEQQAISRGAQSDRAYRQLSTEVLCILNRDEDWPTECALVEIFNPTRNSWQKFRNMPFSRDATTVILNSKYPELP</sequence>
<evidence type="ECO:0000313" key="2">
    <source>
        <dbReference type="Proteomes" id="UP000281553"/>
    </source>
</evidence>
<gene>
    <name evidence="1" type="ORF">DILT_LOCUS10477</name>
</gene>
<proteinExistence type="predicted"/>
<protein>
    <submittedName>
        <fullName evidence="1">Uncharacterized protein</fullName>
    </submittedName>
</protein>
<name>A0A3P7P9P9_DIBLA</name>
<reference evidence="1 2" key="1">
    <citation type="submission" date="2018-11" db="EMBL/GenBank/DDBJ databases">
        <authorList>
            <consortium name="Pathogen Informatics"/>
        </authorList>
    </citation>
    <scope>NUCLEOTIDE SEQUENCE [LARGE SCALE GENOMIC DNA]</scope>
</reference>
<organism evidence="1 2">
    <name type="scientific">Dibothriocephalus latus</name>
    <name type="common">Fish tapeworm</name>
    <name type="synonym">Diphyllobothrium latum</name>
    <dbReference type="NCBI Taxonomy" id="60516"/>
    <lineage>
        <taxon>Eukaryota</taxon>
        <taxon>Metazoa</taxon>
        <taxon>Spiralia</taxon>
        <taxon>Lophotrochozoa</taxon>
        <taxon>Platyhelminthes</taxon>
        <taxon>Cestoda</taxon>
        <taxon>Eucestoda</taxon>
        <taxon>Diphyllobothriidea</taxon>
        <taxon>Diphyllobothriidae</taxon>
        <taxon>Dibothriocephalus</taxon>
    </lineage>
</organism>
<evidence type="ECO:0000313" key="1">
    <source>
        <dbReference type="EMBL" id="VDN14646.1"/>
    </source>
</evidence>
<accession>A0A3P7P9P9</accession>
<dbReference type="AlphaFoldDB" id="A0A3P7P9P9"/>
<dbReference type="EMBL" id="UYRU01059891">
    <property type="protein sequence ID" value="VDN14646.1"/>
    <property type="molecule type" value="Genomic_DNA"/>
</dbReference>
<keyword evidence="2" id="KW-1185">Reference proteome</keyword>
<dbReference type="Proteomes" id="UP000281553">
    <property type="component" value="Unassembled WGS sequence"/>
</dbReference>